<organism evidence="1 2">
    <name type="scientific">Herbaspirillum frisingense</name>
    <dbReference type="NCBI Taxonomy" id="92645"/>
    <lineage>
        <taxon>Bacteria</taxon>
        <taxon>Pseudomonadati</taxon>
        <taxon>Pseudomonadota</taxon>
        <taxon>Betaproteobacteria</taxon>
        <taxon>Burkholderiales</taxon>
        <taxon>Oxalobacteraceae</taxon>
        <taxon>Herbaspirillum</taxon>
    </lineage>
</organism>
<comment type="caution">
    <text evidence="1">The sequence shown here is derived from an EMBL/GenBank/DDBJ whole genome shotgun (WGS) entry which is preliminary data.</text>
</comment>
<sequence length="30" mass="3130">MHILDAQQTARALPYAQLVAALETAAAPPP</sequence>
<name>A0A7V8JT38_9BURK</name>
<evidence type="ECO:0000313" key="1">
    <source>
        <dbReference type="EMBL" id="KAF1041625.1"/>
    </source>
</evidence>
<protein>
    <submittedName>
        <fullName evidence="1">Uncharacterized protein</fullName>
    </submittedName>
</protein>
<dbReference type="AlphaFoldDB" id="A0A7V8JT38"/>
<proteinExistence type="predicted"/>
<gene>
    <name evidence="1" type="ORF">GAK35_03202</name>
</gene>
<accession>A0A7V8JT38</accession>
<dbReference type="EMBL" id="WNDX01000113">
    <property type="protein sequence ID" value="KAF1041625.1"/>
    <property type="molecule type" value="Genomic_DNA"/>
</dbReference>
<dbReference type="Proteomes" id="UP000462435">
    <property type="component" value="Unassembled WGS sequence"/>
</dbReference>
<evidence type="ECO:0000313" key="2">
    <source>
        <dbReference type="Proteomes" id="UP000462435"/>
    </source>
</evidence>
<reference evidence="2" key="1">
    <citation type="journal article" date="2020" name="MBio">
        <title>Horizontal gene transfer to a defensive symbiont with a reduced genome amongst a multipartite beetle microbiome.</title>
        <authorList>
            <person name="Waterworth S.C."/>
            <person name="Florez L.V."/>
            <person name="Rees E.R."/>
            <person name="Hertweck C."/>
            <person name="Kaltenpoth M."/>
            <person name="Kwan J.C."/>
        </authorList>
    </citation>
    <scope>NUCLEOTIDE SEQUENCE [LARGE SCALE GENOMIC DNA]</scope>
</reference>